<comment type="caution">
    <text evidence="1">The sequence shown here is derived from an EMBL/GenBank/DDBJ whole genome shotgun (WGS) entry which is preliminary data.</text>
</comment>
<evidence type="ECO:0000313" key="1">
    <source>
        <dbReference type="EMBL" id="EYB84659.1"/>
    </source>
</evidence>
<sequence length="73" mass="8006">MEFDASSFFAQASVFIWSTAVSSHDYNMATDVGNFEHLDAQNYFLALHMIRGSQGLKALSITSEIEPESAKSG</sequence>
<accession>A0A016S337</accession>
<keyword evidence="2" id="KW-1185">Reference proteome</keyword>
<proteinExistence type="predicted"/>
<name>A0A016S337_9BILA</name>
<reference evidence="2" key="1">
    <citation type="journal article" date="2015" name="Nat. Genet.">
        <title>The genome and transcriptome of the zoonotic hookworm Ancylostoma ceylanicum identify infection-specific gene families.</title>
        <authorList>
            <person name="Schwarz E.M."/>
            <person name="Hu Y."/>
            <person name="Antoshechkin I."/>
            <person name="Miller M.M."/>
            <person name="Sternberg P.W."/>
            <person name="Aroian R.V."/>
        </authorList>
    </citation>
    <scope>NUCLEOTIDE SEQUENCE</scope>
    <source>
        <strain evidence="2">HY135</strain>
    </source>
</reference>
<protein>
    <submittedName>
        <fullName evidence="1">Uncharacterized protein</fullName>
    </submittedName>
</protein>
<dbReference type="EMBL" id="JARK01001648">
    <property type="protein sequence ID" value="EYB84659.1"/>
    <property type="molecule type" value="Genomic_DNA"/>
</dbReference>
<evidence type="ECO:0000313" key="2">
    <source>
        <dbReference type="Proteomes" id="UP000024635"/>
    </source>
</evidence>
<gene>
    <name evidence="1" type="primary">Acey_s0312.g2169</name>
    <name evidence="1" type="ORF">Y032_0312g2169</name>
</gene>
<dbReference type="AlphaFoldDB" id="A0A016S337"/>
<dbReference type="Proteomes" id="UP000024635">
    <property type="component" value="Unassembled WGS sequence"/>
</dbReference>
<organism evidence="1 2">
    <name type="scientific">Ancylostoma ceylanicum</name>
    <dbReference type="NCBI Taxonomy" id="53326"/>
    <lineage>
        <taxon>Eukaryota</taxon>
        <taxon>Metazoa</taxon>
        <taxon>Ecdysozoa</taxon>
        <taxon>Nematoda</taxon>
        <taxon>Chromadorea</taxon>
        <taxon>Rhabditida</taxon>
        <taxon>Rhabditina</taxon>
        <taxon>Rhabditomorpha</taxon>
        <taxon>Strongyloidea</taxon>
        <taxon>Ancylostomatidae</taxon>
        <taxon>Ancylostomatinae</taxon>
        <taxon>Ancylostoma</taxon>
    </lineage>
</organism>